<dbReference type="GO" id="GO:0005524">
    <property type="term" value="F:ATP binding"/>
    <property type="evidence" value="ECO:0007669"/>
    <property type="project" value="InterPro"/>
</dbReference>
<feature type="transmembrane region" description="Helical" evidence="5">
    <location>
        <begin position="124"/>
        <end position="149"/>
    </location>
</feature>
<keyword evidence="4 5" id="KW-0472">Membrane</keyword>
<comment type="subcellular location">
    <subcellularLocation>
        <location evidence="1">Cell membrane</location>
        <topology evidence="1">Multi-pass membrane protein</topology>
    </subcellularLocation>
</comment>
<protein>
    <recommendedName>
        <fullName evidence="6">ABC transmembrane type-1 domain-containing protein</fullName>
    </recommendedName>
</protein>
<dbReference type="Gene3D" id="1.20.1560.10">
    <property type="entry name" value="ABC transporter type 1, transmembrane domain"/>
    <property type="match status" value="1"/>
</dbReference>
<dbReference type="InterPro" id="IPR036640">
    <property type="entry name" value="ABC1_TM_sf"/>
</dbReference>
<feature type="transmembrane region" description="Helical" evidence="5">
    <location>
        <begin position="12"/>
        <end position="32"/>
    </location>
</feature>
<dbReference type="PROSITE" id="PS50929">
    <property type="entry name" value="ABC_TM1F"/>
    <property type="match status" value="1"/>
</dbReference>
<dbReference type="PANTHER" id="PTHR43394">
    <property type="entry name" value="ATP-DEPENDENT PERMEASE MDL1, MITOCHONDRIAL"/>
    <property type="match status" value="1"/>
</dbReference>
<feature type="transmembrane region" description="Helical" evidence="5">
    <location>
        <begin position="38"/>
        <end position="58"/>
    </location>
</feature>
<keyword evidence="8" id="KW-1185">Reference proteome</keyword>
<name>A0A084JA97_9CLOT</name>
<feature type="domain" description="ABC transmembrane type-1" evidence="6">
    <location>
        <begin position="1"/>
        <end position="154"/>
    </location>
</feature>
<dbReference type="CDD" id="cd07346">
    <property type="entry name" value="ABC_6TM_exporters"/>
    <property type="match status" value="1"/>
</dbReference>
<comment type="caution">
    <text evidence="7">The sequence shown here is derived from an EMBL/GenBank/DDBJ whole genome shotgun (WGS) entry which is preliminary data.</text>
</comment>
<dbReference type="SUPFAM" id="SSF90123">
    <property type="entry name" value="ABC transporter transmembrane region"/>
    <property type="match status" value="1"/>
</dbReference>
<evidence type="ECO:0000256" key="3">
    <source>
        <dbReference type="ARBA" id="ARBA00022989"/>
    </source>
</evidence>
<accession>A0A084JA97</accession>
<evidence type="ECO:0000256" key="2">
    <source>
        <dbReference type="ARBA" id="ARBA00022692"/>
    </source>
</evidence>
<evidence type="ECO:0000256" key="1">
    <source>
        <dbReference type="ARBA" id="ARBA00004651"/>
    </source>
</evidence>
<evidence type="ECO:0000259" key="6">
    <source>
        <dbReference type="PROSITE" id="PS50929"/>
    </source>
</evidence>
<keyword evidence="3 5" id="KW-1133">Transmembrane helix</keyword>
<dbReference type="PANTHER" id="PTHR43394:SF1">
    <property type="entry name" value="ATP-BINDING CASSETTE SUB-FAMILY B MEMBER 10, MITOCHONDRIAL"/>
    <property type="match status" value="1"/>
</dbReference>
<dbReference type="eggNOG" id="COG1132">
    <property type="taxonomic scope" value="Bacteria"/>
</dbReference>
<dbReference type="InterPro" id="IPR039421">
    <property type="entry name" value="Type_1_exporter"/>
</dbReference>
<dbReference type="Proteomes" id="UP000028542">
    <property type="component" value="Unassembled WGS sequence"/>
</dbReference>
<gene>
    <name evidence="7" type="ORF">IO99_12135</name>
</gene>
<dbReference type="AlphaFoldDB" id="A0A084JA97"/>
<dbReference type="GO" id="GO:0005886">
    <property type="term" value="C:plasma membrane"/>
    <property type="evidence" value="ECO:0007669"/>
    <property type="project" value="UniProtKB-SubCell"/>
</dbReference>
<dbReference type="GO" id="GO:0015421">
    <property type="term" value="F:ABC-type oligopeptide transporter activity"/>
    <property type="evidence" value="ECO:0007669"/>
    <property type="project" value="TreeGrafter"/>
</dbReference>
<organism evidence="7 8">
    <name type="scientific">Clostridium sulfidigenes</name>
    <dbReference type="NCBI Taxonomy" id="318464"/>
    <lineage>
        <taxon>Bacteria</taxon>
        <taxon>Bacillati</taxon>
        <taxon>Bacillota</taxon>
        <taxon>Clostridia</taxon>
        <taxon>Eubacteriales</taxon>
        <taxon>Clostridiaceae</taxon>
        <taxon>Clostridium</taxon>
    </lineage>
</organism>
<reference evidence="7 8" key="1">
    <citation type="submission" date="2014-07" db="EMBL/GenBank/DDBJ databases">
        <title>Draft genome of Clostridium sulfidigenes 113A isolated from sediments associated with methane hydrate from Krishna Godavari basin.</title>
        <authorList>
            <person name="Honkalas V.S."/>
            <person name="Dabir A.P."/>
            <person name="Arora P."/>
            <person name="Dhakephalkar P.K."/>
        </authorList>
    </citation>
    <scope>NUCLEOTIDE SEQUENCE [LARGE SCALE GENOMIC DNA]</scope>
    <source>
        <strain evidence="7 8">113A</strain>
    </source>
</reference>
<dbReference type="Pfam" id="PF00664">
    <property type="entry name" value="ABC_membrane"/>
    <property type="match status" value="1"/>
</dbReference>
<dbReference type="EMBL" id="JPMD01000028">
    <property type="protein sequence ID" value="KEZ85881.1"/>
    <property type="molecule type" value="Genomic_DNA"/>
</dbReference>
<evidence type="ECO:0000256" key="5">
    <source>
        <dbReference type="SAM" id="Phobius"/>
    </source>
</evidence>
<dbReference type="STRING" id="318464.IO99_12135"/>
<evidence type="ECO:0000313" key="7">
    <source>
        <dbReference type="EMBL" id="KEZ85881.1"/>
    </source>
</evidence>
<keyword evidence="2 5" id="KW-0812">Transmembrane</keyword>
<dbReference type="InterPro" id="IPR011527">
    <property type="entry name" value="ABC1_TM_dom"/>
</dbReference>
<evidence type="ECO:0000256" key="4">
    <source>
        <dbReference type="ARBA" id="ARBA00023136"/>
    </source>
</evidence>
<evidence type="ECO:0000313" key="8">
    <source>
        <dbReference type="Proteomes" id="UP000028542"/>
    </source>
</evidence>
<sequence>MLTRITSDVGTISSTILDTIPSIISLLITFIASFSTLIYFAPSVAIVAVIIGPILLLISRSFGRKLKKLYKEIQEEDIKYLSFIQESIQNLMIVKTSCMEKLNVGKLHLIQKNKYELAMKNTKLSVLSGISMGFCSTIAYFSIFCWGALNISKGLEPY</sequence>
<proteinExistence type="predicted"/>
<dbReference type="RefSeq" id="WP_051824069.1">
    <property type="nucleotide sequence ID" value="NZ_JPMD01000028.1"/>
</dbReference>